<keyword evidence="12" id="KW-1185">Reference proteome</keyword>
<evidence type="ECO:0000256" key="3">
    <source>
        <dbReference type="ARBA" id="ARBA00022692"/>
    </source>
</evidence>
<feature type="transmembrane region" description="Helical" evidence="10">
    <location>
        <begin position="131"/>
        <end position="151"/>
    </location>
</feature>
<dbReference type="GO" id="GO:0000324">
    <property type="term" value="C:fungal-type vacuole"/>
    <property type="evidence" value="ECO:0007669"/>
    <property type="project" value="TreeGrafter"/>
</dbReference>
<evidence type="ECO:0000313" key="11">
    <source>
        <dbReference type="EMBL" id="ODV80681.1"/>
    </source>
</evidence>
<dbReference type="Pfam" id="PF04479">
    <property type="entry name" value="RTA1"/>
    <property type="match status" value="1"/>
</dbReference>
<comment type="subcellular location">
    <subcellularLocation>
        <location evidence="1">Cell membrane</location>
        <topology evidence="1">Multi-pass membrane protein</topology>
    </subcellularLocation>
</comment>
<dbReference type="RefSeq" id="XP_020065803.1">
    <property type="nucleotide sequence ID" value="XM_020209406.1"/>
</dbReference>
<dbReference type="EMBL" id="KV453910">
    <property type="protein sequence ID" value="ODV80681.1"/>
    <property type="molecule type" value="Genomic_DNA"/>
</dbReference>
<proteinExistence type="inferred from homology"/>
<dbReference type="Proteomes" id="UP000094285">
    <property type="component" value="Unassembled WGS sequence"/>
</dbReference>
<feature type="transmembrane region" description="Helical" evidence="10">
    <location>
        <begin position="163"/>
        <end position="190"/>
    </location>
</feature>
<feature type="compositionally biased region" description="Polar residues" evidence="9">
    <location>
        <begin position="421"/>
        <end position="439"/>
    </location>
</feature>
<feature type="transmembrane region" description="Helical" evidence="10">
    <location>
        <begin position="241"/>
        <end position="261"/>
    </location>
</feature>
<dbReference type="GeneID" id="30983542"/>
<keyword evidence="5" id="KW-0813">Transport</keyword>
<feature type="transmembrane region" description="Helical" evidence="10">
    <location>
        <begin position="202"/>
        <end position="221"/>
    </location>
</feature>
<feature type="transmembrane region" description="Helical" evidence="10">
    <location>
        <begin position="364"/>
        <end position="392"/>
    </location>
</feature>
<evidence type="ECO:0000256" key="5">
    <source>
        <dbReference type="ARBA" id="ARBA00023055"/>
    </source>
</evidence>
<evidence type="ECO:0000256" key="9">
    <source>
        <dbReference type="SAM" id="MobiDB-lite"/>
    </source>
</evidence>
<evidence type="ECO:0000256" key="1">
    <source>
        <dbReference type="ARBA" id="ARBA00004651"/>
    </source>
</evidence>
<dbReference type="InterPro" id="IPR007568">
    <property type="entry name" value="RTA1"/>
</dbReference>
<gene>
    <name evidence="11" type="ORF">CANTADRAFT_4696</name>
</gene>
<dbReference type="PANTHER" id="PTHR31465">
    <property type="entry name" value="PROTEIN RTA1-RELATED"/>
    <property type="match status" value="1"/>
</dbReference>
<sequence>MSVPTISSWTTSSWPTKTVLKSINPTHTAGLMQTYSSVMAKAKTVTDMADLYSLSEVVRGAEASMTILSAQEAEASRAIFELTVNLKNLADEQNVYDFPLSYPANIIYFVLYTLIFLYITAMLVKSRYHWFNITFWCGYALEFAGFLGRILSFSDNTNGDYFLLQYVTLTIAPAFIMAGIYFLFAQLVVIHGRKYSVLKPMWYSYFFIASDVLSLLVQAIGGGMASAASNDHRDTKPGTDVMIVGICIQVVAMTIFLVFWFEFLNRLFFKHAKEVRTTYQSKYAKRTLANFFRFLFNTKGAHAYKQTHLDQYYNAKFADVRQRRLVPYFPLALTVSVVIVYIRCVYRVVELAQGFDGYLVTHEVYLMVLDALFITVTGLIFIPFHPVIVFCVENKIKVATIKQNLDEKTEDDEQLVGATENVGSTASVASTDTPASKER</sequence>
<evidence type="ECO:0000256" key="8">
    <source>
        <dbReference type="ARBA" id="ARBA00041117"/>
    </source>
</evidence>
<reference evidence="12" key="1">
    <citation type="submission" date="2016-05" db="EMBL/GenBank/DDBJ databases">
        <title>Comparative genomics of biotechnologically important yeasts.</title>
        <authorList>
            <consortium name="DOE Joint Genome Institute"/>
            <person name="Riley R."/>
            <person name="Haridas S."/>
            <person name="Wolfe K.H."/>
            <person name="Lopes M.R."/>
            <person name="Hittinger C.T."/>
            <person name="Goker M."/>
            <person name="Salamov A."/>
            <person name="Wisecaver J."/>
            <person name="Long T.M."/>
            <person name="Aerts A.L."/>
            <person name="Barry K."/>
            <person name="Choi C."/>
            <person name="Clum A."/>
            <person name="Coughlan A.Y."/>
            <person name="Deshpande S."/>
            <person name="Douglass A.P."/>
            <person name="Hanson S.J."/>
            <person name="Klenk H.-P."/>
            <person name="Labutti K."/>
            <person name="Lapidus A."/>
            <person name="Lindquist E."/>
            <person name="Lipzen A."/>
            <person name="Meier-Kolthoff J.P."/>
            <person name="Ohm R.A."/>
            <person name="Otillar R.P."/>
            <person name="Pangilinan J."/>
            <person name="Peng Y."/>
            <person name="Rokas A."/>
            <person name="Rosa C.A."/>
            <person name="Scheuner C."/>
            <person name="Sibirny A.A."/>
            <person name="Slot J.C."/>
            <person name="Stielow J.B."/>
            <person name="Sun H."/>
            <person name="Kurtzman C.P."/>
            <person name="Blackwell M."/>
            <person name="Grigoriev I.V."/>
            <person name="Jeffries T.W."/>
        </authorList>
    </citation>
    <scope>NUCLEOTIDE SEQUENCE [LARGE SCALE GENOMIC DNA]</scope>
    <source>
        <strain evidence="12">NRRL Y-17324</strain>
    </source>
</reference>
<keyword evidence="4 10" id="KW-1133">Transmembrane helix</keyword>
<accession>A0A1E4SMD9</accession>
<dbReference type="AlphaFoldDB" id="A0A1E4SMD9"/>
<feature type="transmembrane region" description="Helical" evidence="10">
    <location>
        <begin position="106"/>
        <end position="124"/>
    </location>
</feature>
<organism evidence="11 12">
    <name type="scientific">Suhomyces tanzawaensis NRRL Y-17324</name>
    <dbReference type="NCBI Taxonomy" id="984487"/>
    <lineage>
        <taxon>Eukaryota</taxon>
        <taxon>Fungi</taxon>
        <taxon>Dikarya</taxon>
        <taxon>Ascomycota</taxon>
        <taxon>Saccharomycotina</taxon>
        <taxon>Pichiomycetes</taxon>
        <taxon>Debaryomycetaceae</taxon>
        <taxon>Suhomyces</taxon>
    </lineage>
</organism>
<dbReference type="OrthoDB" id="3358017at2759"/>
<keyword evidence="6 10" id="KW-0472">Membrane</keyword>
<evidence type="ECO:0000256" key="2">
    <source>
        <dbReference type="ARBA" id="ARBA00009969"/>
    </source>
</evidence>
<evidence type="ECO:0000256" key="10">
    <source>
        <dbReference type="SAM" id="Phobius"/>
    </source>
</evidence>
<evidence type="ECO:0000256" key="7">
    <source>
        <dbReference type="ARBA" id="ARBA00037472"/>
    </source>
</evidence>
<dbReference type="GO" id="GO:0005886">
    <property type="term" value="C:plasma membrane"/>
    <property type="evidence" value="ECO:0007669"/>
    <property type="project" value="UniProtKB-SubCell"/>
</dbReference>
<feature type="region of interest" description="Disordered" evidence="9">
    <location>
        <begin position="409"/>
        <end position="439"/>
    </location>
</feature>
<dbReference type="GO" id="GO:0006869">
    <property type="term" value="P:lipid transport"/>
    <property type="evidence" value="ECO:0007669"/>
    <property type="project" value="UniProtKB-KW"/>
</dbReference>
<comment type="similarity">
    <text evidence="2">Belongs to the lipid-translocating exporter (LTE) (TC 9.A.26.1) family.</text>
</comment>
<protein>
    <recommendedName>
        <fullName evidence="8">Sphingoid long-chain base transporter RSB1</fullName>
    </recommendedName>
</protein>
<dbReference type="STRING" id="984487.A0A1E4SMD9"/>
<name>A0A1E4SMD9_9ASCO</name>
<keyword evidence="3 10" id="KW-0812">Transmembrane</keyword>
<keyword evidence="5" id="KW-0445">Lipid transport</keyword>
<feature type="transmembrane region" description="Helical" evidence="10">
    <location>
        <begin position="325"/>
        <end position="344"/>
    </location>
</feature>
<dbReference type="PANTHER" id="PTHR31465:SF9">
    <property type="entry name" value="SPHINGOID LONG-CHAIN BASE TRANSPORTER RSB1"/>
    <property type="match status" value="1"/>
</dbReference>
<evidence type="ECO:0000313" key="12">
    <source>
        <dbReference type="Proteomes" id="UP000094285"/>
    </source>
</evidence>
<evidence type="ECO:0000256" key="4">
    <source>
        <dbReference type="ARBA" id="ARBA00022989"/>
    </source>
</evidence>
<comment type="function">
    <text evidence="7">Catalyzes the ATP-dependent translocation of sphingoid long-chain bases (LCBs) from the cytoplasmic site toward the extracytoplasmic side of the membrane (flip-flop). Involved in the establishment of the functional lipid asymmetry of the plasma membrane. Regulates intracellular levels of LCBs, sphingolipid precursors that are growth inhibitory at increased levels.</text>
</comment>
<evidence type="ECO:0000256" key="6">
    <source>
        <dbReference type="ARBA" id="ARBA00023136"/>
    </source>
</evidence>